<dbReference type="InterPro" id="IPR037294">
    <property type="entry name" value="ABC_BtuC-like"/>
</dbReference>
<evidence type="ECO:0000256" key="6">
    <source>
        <dbReference type="ARBA" id="ARBA00022989"/>
    </source>
</evidence>
<organism evidence="9 10">
    <name type="scientific">Blautia liquoris</name>
    <dbReference type="NCBI Taxonomy" id="2779518"/>
    <lineage>
        <taxon>Bacteria</taxon>
        <taxon>Bacillati</taxon>
        <taxon>Bacillota</taxon>
        <taxon>Clostridia</taxon>
        <taxon>Lachnospirales</taxon>
        <taxon>Lachnospiraceae</taxon>
        <taxon>Blautia</taxon>
    </lineage>
</organism>
<feature type="transmembrane region" description="Helical" evidence="8">
    <location>
        <begin position="94"/>
        <end position="114"/>
    </location>
</feature>
<dbReference type="GO" id="GO:0005886">
    <property type="term" value="C:plasma membrane"/>
    <property type="evidence" value="ECO:0007669"/>
    <property type="project" value="UniProtKB-SubCell"/>
</dbReference>
<feature type="transmembrane region" description="Helical" evidence="8">
    <location>
        <begin position="198"/>
        <end position="215"/>
    </location>
</feature>
<dbReference type="GO" id="GO:0033214">
    <property type="term" value="P:siderophore-iron import into cell"/>
    <property type="evidence" value="ECO:0007669"/>
    <property type="project" value="TreeGrafter"/>
</dbReference>
<protein>
    <submittedName>
        <fullName evidence="9">Iron ABC transporter permease</fullName>
    </submittedName>
</protein>
<keyword evidence="3" id="KW-0813">Transport</keyword>
<feature type="transmembrane region" description="Helical" evidence="8">
    <location>
        <begin position="284"/>
        <end position="307"/>
    </location>
</feature>
<keyword evidence="4" id="KW-1003">Cell membrane</keyword>
<dbReference type="PANTHER" id="PTHR30472:SF25">
    <property type="entry name" value="ABC TRANSPORTER PERMEASE PROTEIN MJ0876-RELATED"/>
    <property type="match status" value="1"/>
</dbReference>
<sequence length="340" mass="36467">MKNIKKFIILILLCILSLIAAVGIGSVSIAPQDTLKVIVGQLFHIKFQAPVEDTIISILLKTRIPRALLAFVSGGGLAVSGVMMQSVLQNPLASSFTLGVSSGAALGASFVIVLNLSFLGFLTLPVFGLTAGIITVFLSLAVAVKVDRGLHNNSIILTGMAFSMFANAMITILMSVSQENMQRLVFWQMGSFSMRTPRDFWMILPFVLTGTLIAMNCSRQMDIMTLGDEQAQTSGVDVQKMKWLLLSLGAILTGAIVSVAGVIGFVDLFTPHVARRIFGASHKYVIPASALLGGLFMVTCDLLARTVVAPLEIPVGAITSAVGAPFFIYLFLNKRERKVK</sequence>
<evidence type="ECO:0000256" key="3">
    <source>
        <dbReference type="ARBA" id="ARBA00022448"/>
    </source>
</evidence>
<dbReference type="Gene3D" id="1.10.3470.10">
    <property type="entry name" value="ABC transporter involved in vitamin B12 uptake, BtuC"/>
    <property type="match status" value="1"/>
</dbReference>
<keyword evidence="6 8" id="KW-1133">Transmembrane helix</keyword>
<feature type="transmembrane region" description="Helical" evidence="8">
    <location>
        <begin position="121"/>
        <end position="143"/>
    </location>
</feature>
<keyword evidence="10" id="KW-1185">Reference proteome</keyword>
<keyword evidence="7 8" id="KW-0472">Membrane</keyword>
<dbReference type="SUPFAM" id="SSF81345">
    <property type="entry name" value="ABC transporter involved in vitamin B12 uptake, BtuC"/>
    <property type="match status" value="1"/>
</dbReference>
<evidence type="ECO:0000256" key="1">
    <source>
        <dbReference type="ARBA" id="ARBA00004651"/>
    </source>
</evidence>
<evidence type="ECO:0000313" key="10">
    <source>
        <dbReference type="Proteomes" id="UP000593601"/>
    </source>
</evidence>
<dbReference type="CDD" id="cd06550">
    <property type="entry name" value="TM_ABC_iron-siderophores_like"/>
    <property type="match status" value="1"/>
</dbReference>
<name>A0A7M2RG52_9FIRM</name>
<dbReference type="KEGG" id="bliq:INP51_15465"/>
<reference evidence="9 10" key="1">
    <citation type="submission" date="2020-10" db="EMBL/GenBank/DDBJ databases">
        <title>Blautia liquoris sp.nov., isolated from the mud in a fermentation cellar used for the production of Chinese strong-flavoured liquor.</title>
        <authorList>
            <person name="Lu L."/>
        </authorList>
    </citation>
    <scope>NUCLEOTIDE SEQUENCE [LARGE SCALE GENOMIC DNA]</scope>
    <source>
        <strain evidence="9 10">LZLJ-3</strain>
    </source>
</reference>
<dbReference type="EMBL" id="CP063304">
    <property type="protein sequence ID" value="QOV19315.1"/>
    <property type="molecule type" value="Genomic_DNA"/>
</dbReference>
<dbReference type="InterPro" id="IPR000522">
    <property type="entry name" value="ABC_transptr_permease_BtuC"/>
</dbReference>
<comment type="similarity">
    <text evidence="2">Belongs to the binding-protein-dependent transport system permease family. FecCD subfamily.</text>
</comment>
<evidence type="ECO:0000313" key="9">
    <source>
        <dbReference type="EMBL" id="QOV19315.1"/>
    </source>
</evidence>
<evidence type="ECO:0000256" key="7">
    <source>
        <dbReference type="ARBA" id="ARBA00023136"/>
    </source>
</evidence>
<dbReference type="AlphaFoldDB" id="A0A7M2RG52"/>
<feature type="transmembrane region" description="Helical" evidence="8">
    <location>
        <begin position="243"/>
        <end position="263"/>
    </location>
</feature>
<evidence type="ECO:0000256" key="8">
    <source>
        <dbReference type="SAM" id="Phobius"/>
    </source>
</evidence>
<evidence type="ECO:0000256" key="2">
    <source>
        <dbReference type="ARBA" id="ARBA00007935"/>
    </source>
</evidence>
<dbReference type="Pfam" id="PF01032">
    <property type="entry name" value="FecCD"/>
    <property type="match status" value="1"/>
</dbReference>
<dbReference type="RefSeq" id="WP_193735635.1">
    <property type="nucleotide sequence ID" value="NZ_CP063304.1"/>
</dbReference>
<comment type="subcellular location">
    <subcellularLocation>
        <location evidence="1">Cell membrane</location>
        <topology evidence="1">Multi-pass membrane protein</topology>
    </subcellularLocation>
</comment>
<dbReference type="FunFam" id="1.10.3470.10:FF:000001">
    <property type="entry name" value="Vitamin B12 ABC transporter permease BtuC"/>
    <property type="match status" value="1"/>
</dbReference>
<evidence type="ECO:0000256" key="5">
    <source>
        <dbReference type="ARBA" id="ARBA00022692"/>
    </source>
</evidence>
<proteinExistence type="inferred from homology"/>
<dbReference type="PANTHER" id="PTHR30472">
    <property type="entry name" value="FERRIC ENTEROBACTIN TRANSPORT SYSTEM PERMEASE PROTEIN"/>
    <property type="match status" value="1"/>
</dbReference>
<feature type="transmembrane region" description="Helical" evidence="8">
    <location>
        <begin position="155"/>
        <end position="177"/>
    </location>
</feature>
<dbReference type="GO" id="GO:0022857">
    <property type="term" value="F:transmembrane transporter activity"/>
    <property type="evidence" value="ECO:0007669"/>
    <property type="project" value="InterPro"/>
</dbReference>
<feature type="transmembrane region" description="Helical" evidence="8">
    <location>
        <begin position="7"/>
        <end position="30"/>
    </location>
</feature>
<feature type="transmembrane region" description="Helical" evidence="8">
    <location>
        <begin position="313"/>
        <end position="332"/>
    </location>
</feature>
<keyword evidence="5 8" id="KW-0812">Transmembrane</keyword>
<gene>
    <name evidence="9" type="ORF">INP51_15465</name>
</gene>
<evidence type="ECO:0000256" key="4">
    <source>
        <dbReference type="ARBA" id="ARBA00022475"/>
    </source>
</evidence>
<accession>A0A7M2RG52</accession>
<dbReference type="Proteomes" id="UP000593601">
    <property type="component" value="Chromosome"/>
</dbReference>